<feature type="signal peptide" evidence="2">
    <location>
        <begin position="1"/>
        <end position="19"/>
    </location>
</feature>
<dbReference type="Proteomes" id="UP000322822">
    <property type="component" value="Chromosome 1"/>
</dbReference>
<name>A0A5P2H7Q1_9BURK</name>
<evidence type="ECO:0008006" key="5">
    <source>
        <dbReference type="Google" id="ProtNLM"/>
    </source>
</evidence>
<dbReference type="AlphaFoldDB" id="A0A5P2H7Q1"/>
<gene>
    <name evidence="3" type="ORF">FOB72_03080</name>
</gene>
<evidence type="ECO:0000313" key="3">
    <source>
        <dbReference type="EMBL" id="QET03644.1"/>
    </source>
</evidence>
<protein>
    <recommendedName>
        <fullName evidence="5">DUF4124 domain-containing protein</fullName>
    </recommendedName>
</protein>
<feature type="chain" id="PRO_5025071393" description="DUF4124 domain-containing protein" evidence="2">
    <location>
        <begin position="20"/>
        <end position="117"/>
    </location>
</feature>
<evidence type="ECO:0000256" key="2">
    <source>
        <dbReference type="SAM" id="SignalP"/>
    </source>
</evidence>
<dbReference type="OrthoDB" id="561052at2"/>
<dbReference type="PROSITE" id="PS51257">
    <property type="entry name" value="PROKAR_LIPOPROTEIN"/>
    <property type="match status" value="1"/>
</dbReference>
<feature type="region of interest" description="Disordered" evidence="1">
    <location>
        <begin position="60"/>
        <end position="84"/>
    </location>
</feature>
<keyword evidence="2" id="KW-0732">Signal</keyword>
<accession>A0A5P2H7Q1</accession>
<sequence length="117" mass="12507">MRSTAAAVMAFLVATPTWAACFGSQNMYTCNDSSGNSYQVNRMGNVTTMNGYNAQTGSSWNQSSQHYGNSTHTTGTASNGNSWNSTTQNYGNGYTSTYGTDSHGRSFSRQCGPYGCN</sequence>
<evidence type="ECO:0000256" key="1">
    <source>
        <dbReference type="SAM" id="MobiDB-lite"/>
    </source>
</evidence>
<evidence type="ECO:0000313" key="4">
    <source>
        <dbReference type="Proteomes" id="UP000322822"/>
    </source>
</evidence>
<organism evidence="3 4">
    <name type="scientific">Cupriavidus pauculus</name>
    <dbReference type="NCBI Taxonomy" id="82633"/>
    <lineage>
        <taxon>Bacteria</taxon>
        <taxon>Pseudomonadati</taxon>
        <taxon>Pseudomonadota</taxon>
        <taxon>Betaproteobacteria</taxon>
        <taxon>Burkholderiales</taxon>
        <taxon>Burkholderiaceae</taxon>
        <taxon>Cupriavidus</taxon>
    </lineage>
</organism>
<proteinExistence type="predicted"/>
<reference evidence="3 4" key="1">
    <citation type="submission" date="2019-09" db="EMBL/GenBank/DDBJ databases">
        <title>FDA dAtabase for Regulatory Grade micrObial Sequences (FDA-ARGOS): Supporting development and validation of Infectious Disease Dx tests.</title>
        <authorList>
            <person name="Sciortino C."/>
            <person name="Tallon L."/>
            <person name="Sadzewicz L."/>
            <person name="Vavikolanu K."/>
            <person name="Mehta A."/>
            <person name="Aluvathingal J."/>
            <person name="Nadendla S."/>
            <person name="Nandy P."/>
            <person name="Geyer C."/>
            <person name="Yan Y."/>
            <person name="Sichtig H."/>
        </authorList>
    </citation>
    <scope>NUCLEOTIDE SEQUENCE [LARGE SCALE GENOMIC DNA]</scope>
    <source>
        <strain evidence="3 4">FDAARGOS_664</strain>
    </source>
</reference>
<dbReference type="EMBL" id="CP044065">
    <property type="protein sequence ID" value="QET03644.1"/>
    <property type="molecule type" value="Genomic_DNA"/>
</dbReference>